<dbReference type="GO" id="GO:0035999">
    <property type="term" value="P:tetrahydrofolate interconversion"/>
    <property type="evidence" value="ECO:0007669"/>
    <property type="project" value="UniProtKB-UniPathway"/>
</dbReference>
<dbReference type="GO" id="GO:0106312">
    <property type="term" value="F:methylenetetrahydrofolate reductase (NADH) activity"/>
    <property type="evidence" value="ECO:0007669"/>
    <property type="project" value="UniProtKB-EC"/>
</dbReference>
<organism evidence="10 11">
    <name type="scientific">Arthrobacter glacialis</name>
    <dbReference type="NCBI Taxonomy" id="1664"/>
    <lineage>
        <taxon>Bacteria</taxon>
        <taxon>Bacillati</taxon>
        <taxon>Actinomycetota</taxon>
        <taxon>Actinomycetes</taxon>
        <taxon>Micrococcales</taxon>
        <taxon>Micrococcaceae</taxon>
        <taxon>Arthrobacter</taxon>
    </lineage>
</organism>
<dbReference type="GO" id="GO:0009086">
    <property type="term" value="P:methionine biosynthetic process"/>
    <property type="evidence" value="ECO:0007669"/>
    <property type="project" value="TreeGrafter"/>
</dbReference>
<evidence type="ECO:0000256" key="6">
    <source>
        <dbReference type="ARBA" id="ARBA00023002"/>
    </source>
</evidence>
<reference evidence="10 11" key="1">
    <citation type="submission" date="2018-01" db="EMBL/GenBank/DDBJ databases">
        <title>Arthrobacter sp. nov., from glaciers in China.</title>
        <authorList>
            <person name="Liu Q."/>
            <person name="Xin Y.-H."/>
        </authorList>
    </citation>
    <scope>NUCLEOTIDE SEQUENCE [LARGE SCALE GENOMIC DNA]</scope>
    <source>
        <strain evidence="10 11">HLT2-12-2</strain>
    </source>
</reference>
<dbReference type="Gene3D" id="3.20.20.220">
    <property type="match status" value="1"/>
</dbReference>
<dbReference type="PANTHER" id="PTHR45754:SF3">
    <property type="entry name" value="METHYLENETETRAHYDROFOLATE REDUCTASE (NADPH)"/>
    <property type="match status" value="1"/>
</dbReference>
<dbReference type="Pfam" id="PF02219">
    <property type="entry name" value="MTHFR"/>
    <property type="match status" value="1"/>
</dbReference>
<feature type="region of interest" description="Disordered" evidence="9">
    <location>
        <begin position="257"/>
        <end position="282"/>
    </location>
</feature>
<protein>
    <recommendedName>
        <fullName evidence="8">Methylenetetrahydrofolate reductase</fullName>
    </recommendedName>
</protein>
<dbReference type="Proteomes" id="UP000237061">
    <property type="component" value="Unassembled WGS sequence"/>
</dbReference>
<evidence type="ECO:0000313" key="10">
    <source>
        <dbReference type="EMBL" id="POH72067.1"/>
    </source>
</evidence>
<evidence type="ECO:0000313" key="11">
    <source>
        <dbReference type="Proteomes" id="UP000237061"/>
    </source>
</evidence>
<dbReference type="SUPFAM" id="SSF51730">
    <property type="entry name" value="FAD-linked oxidoreductase"/>
    <property type="match status" value="1"/>
</dbReference>
<comment type="cofactor">
    <cofactor evidence="1 8">
        <name>FAD</name>
        <dbReference type="ChEBI" id="CHEBI:57692"/>
    </cofactor>
</comment>
<gene>
    <name evidence="10" type="ORF">CVS27_17990</name>
</gene>
<dbReference type="InterPro" id="IPR003171">
    <property type="entry name" value="Mehydrof_redctse-like"/>
</dbReference>
<evidence type="ECO:0000256" key="3">
    <source>
        <dbReference type="ARBA" id="ARBA00006743"/>
    </source>
</evidence>
<evidence type="ECO:0000256" key="7">
    <source>
        <dbReference type="ARBA" id="ARBA00048628"/>
    </source>
</evidence>
<comment type="similarity">
    <text evidence="3 8">Belongs to the methylenetetrahydrofolate reductase family.</text>
</comment>
<evidence type="ECO:0000256" key="2">
    <source>
        <dbReference type="ARBA" id="ARBA00004777"/>
    </source>
</evidence>
<dbReference type="InterPro" id="IPR029041">
    <property type="entry name" value="FAD-linked_oxidoreductase-like"/>
</dbReference>
<comment type="catalytic activity">
    <reaction evidence="7">
        <text>(6S)-5-methyl-5,6,7,8-tetrahydrofolate + NAD(+) = (6R)-5,10-methylene-5,6,7,8-tetrahydrofolate + NADH + H(+)</text>
        <dbReference type="Rhea" id="RHEA:19821"/>
        <dbReference type="ChEBI" id="CHEBI:15378"/>
        <dbReference type="ChEBI" id="CHEBI:15636"/>
        <dbReference type="ChEBI" id="CHEBI:18608"/>
        <dbReference type="ChEBI" id="CHEBI:57540"/>
        <dbReference type="ChEBI" id="CHEBI:57945"/>
        <dbReference type="EC" id="1.5.1.54"/>
    </reaction>
    <physiologicalReaction direction="right-to-left" evidence="7">
        <dbReference type="Rhea" id="RHEA:19823"/>
    </physiologicalReaction>
</comment>
<evidence type="ECO:0000256" key="5">
    <source>
        <dbReference type="ARBA" id="ARBA00022827"/>
    </source>
</evidence>
<keyword evidence="4 8" id="KW-0285">Flavoprotein</keyword>
<dbReference type="PANTHER" id="PTHR45754">
    <property type="entry name" value="METHYLENETETRAHYDROFOLATE REDUCTASE"/>
    <property type="match status" value="1"/>
</dbReference>
<keyword evidence="11" id="KW-1185">Reference proteome</keyword>
<evidence type="ECO:0000256" key="1">
    <source>
        <dbReference type="ARBA" id="ARBA00001974"/>
    </source>
</evidence>
<proteinExistence type="inferred from homology"/>
<comment type="pathway">
    <text evidence="2 8">One-carbon metabolism; tetrahydrofolate interconversion.</text>
</comment>
<evidence type="ECO:0000256" key="9">
    <source>
        <dbReference type="SAM" id="MobiDB-lite"/>
    </source>
</evidence>
<dbReference type="EMBL" id="PPXC01000018">
    <property type="protein sequence ID" value="POH72067.1"/>
    <property type="molecule type" value="Genomic_DNA"/>
</dbReference>
<dbReference type="UniPathway" id="UPA00193"/>
<dbReference type="GO" id="GO:0071949">
    <property type="term" value="F:FAD binding"/>
    <property type="evidence" value="ECO:0007669"/>
    <property type="project" value="TreeGrafter"/>
</dbReference>
<evidence type="ECO:0000256" key="8">
    <source>
        <dbReference type="RuleBase" id="RU003862"/>
    </source>
</evidence>
<keyword evidence="5 8" id="KW-0274">FAD</keyword>
<sequence>MFASRLEIIPTQDIVPAVLERVPAGTTITVTCLPQHGVERTMDTASALAGHGFNVVPHLAARSISSRGQLAGILRACGTAGITELFVIGGDKGQSGGPFESSEDLMREIAQLSGKSMKMGVAGYPEGHPSIADGQLMESLRIKQDLATHIVTQMCFSPSTIAEYMAVLRRDGVKLPVWAGVAGAVPRTKLLRLATKIGVGSSLRFITGKGALGMTLLGGTSYQPEQFIADLADLPVPPAGIHLYTFNSLDSLPEAGGLGPIHGTSDGAGAKGGVRSSAVPSP</sequence>
<comment type="caution">
    <text evidence="10">The sequence shown here is derived from an EMBL/GenBank/DDBJ whole genome shotgun (WGS) entry which is preliminary data.</text>
</comment>
<dbReference type="GO" id="GO:0005829">
    <property type="term" value="C:cytosol"/>
    <property type="evidence" value="ECO:0007669"/>
    <property type="project" value="TreeGrafter"/>
</dbReference>
<dbReference type="AlphaFoldDB" id="A0A2S3ZT80"/>
<keyword evidence="6 8" id="KW-0560">Oxidoreductase</keyword>
<accession>A0A2S3ZT80</accession>
<dbReference type="RefSeq" id="WP_103467226.1">
    <property type="nucleotide sequence ID" value="NZ_PPXC01000018.1"/>
</dbReference>
<evidence type="ECO:0000256" key="4">
    <source>
        <dbReference type="ARBA" id="ARBA00022630"/>
    </source>
</evidence>
<name>A0A2S3ZT80_ARTGL</name>